<dbReference type="AlphaFoldDB" id="A0A183GQ51"/>
<evidence type="ECO:0000313" key="4">
    <source>
        <dbReference type="WBParaSite" id="HPBE_0002482101-mRNA-1"/>
    </source>
</evidence>
<sequence length="61" mass="7119">MSSLTSGPFTKKEIYVFVGVYSFCVLFLICLYEYLMPVFNNPTYPYYNHVPNYSFQSLPGQ</sequence>
<dbReference type="OrthoDB" id="5852655at2759"/>
<dbReference type="Proteomes" id="UP000050761">
    <property type="component" value="Unassembled WGS sequence"/>
</dbReference>
<dbReference type="EMBL" id="UZAH01036907">
    <property type="protein sequence ID" value="VDP47473.1"/>
    <property type="molecule type" value="Genomic_DNA"/>
</dbReference>
<organism evidence="3 4">
    <name type="scientific">Heligmosomoides polygyrus</name>
    <name type="common">Parasitic roundworm</name>
    <dbReference type="NCBI Taxonomy" id="6339"/>
    <lineage>
        <taxon>Eukaryota</taxon>
        <taxon>Metazoa</taxon>
        <taxon>Ecdysozoa</taxon>
        <taxon>Nematoda</taxon>
        <taxon>Chromadorea</taxon>
        <taxon>Rhabditida</taxon>
        <taxon>Rhabditina</taxon>
        <taxon>Rhabditomorpha</taxon>
        <taxon>Strongyloidea</taxon>
        <taxon>Heligmosomidae</taxon>
        <taxon>Heligmosomoides</taxon>
    </lineage>
</organism>
<reference evidence="2 3" key="1">
    <citation type="submission" date="2018-11" db="EMBL/GenBank/DDBJ databases">
        <authorList>
            <consortium name="Pathogen Informatics"/>
        </authorList>
    </citation>
    <scope>NUCLEOTIDE SEQUENCE [LARGE SCALE GENOMIC DNA]</scope>
</reference>
<keyword evidence="1" id="KW-0472">Membrane</keyword>
<keyword evidence="3" id="KW-1185">Reference proteome</keyword>
<proteinExistence type="predicted"/>
<reference evidence="4" key="2">
    <citation type="submission" date="2019-09" db="UniProtKB">
        <authorList>
            <consortium name="WormBaseParasite"/>
        </authorList>
    </citation>
    <scope>IDENTIFICATION</scope>
</reference>
<evidence type="ECO:0000313" key="3">
    <source>
        <dbReference type="Proteomes" id="UP000050761"/>
    </source>
</evidence>
<protein>
    <submittedName>
        <fullName evidence="2 4">Uncharacterized protein</fullName>
    </submittedName>
</protein>
<dbReference type="WBParaSite" id="HPBE_0002482101-mRNA-1">
    <property type="protein sequence ID" value="HPBE_0002482101-mRNA-1"/>
    <property type="gene ID" value="HPBE_0002482101"/>
</dbReference>
<name>A0A183GQ51_HELPZ</name>
<keyword evidence="1" id="KW-1133">Transmembrane helix</keyword>
<accession>A0A183GQ51</accession>
<evidence type="ECO:0000256" key="1">
    <source>
        <dbReference type="SAM" id="Phobius"/>
    </source>
</evidence>
<accession>A0A3P8HME7</accession>
<keyword evidence="1" id="KW-0812">Transmembrane</keyword>
<feature type="transmembrane region" description="Helical" evidence="1">
    <location>
        <begin position="14"/>
        <end position="35"/>
    </location>
</feature>
<evidence type="ECO:0000313" key="2">
    <source>
        <dbReference type="EMBL" id="VDP47473.1"/>
    </source>
</evidence>
<gene>
    <name evidence="2" type="ORF">HPBE_LOCUS24820</name>
</gene>